<evidence type="ECO:0000313" key="2">
    <source>
        <dbReference type="Proteomes" id="UP000016985"/>
    </source>
</evidence>
<dbReference type="AlphaFoldDB" id="U2ZSI6"/>
<dbReference type="Proteomes" id="UP000016985">
    <property type="component" value="Unassembled WGS sequence"/>
</dbReference>
<comment type="caution">
    <text evidence="1">The sequence shown here is derived from an EMBL/GenBank/DDBJ whole genome shotgun (WGS) entry which is preliminary data.</text>
</comment>
<keyword evidence="2" id="KW-1185">Reference proteome</keyword>
<dbReference type="EMBL" id="BASX01000052">
    <property type="protein sequence ID" value="GAD45493.1"/>
    <property type="molecule type" value="Genomic_DNA"/>
</dbReference>
<reference evidence="1 2" key="1">
    <citation type="submission" date="2013-09" db="EMBL/GenBank/DDBJ databases">
        <title>Genome Sequences of seven clinical isolates and type strains of anginosus group streptococci.</title>
        <authorList>
            <person name="Maruyama F."/>
            <person name="Sakurai A."/>
            <person name="Ogura Y."/>
            <person name="Homma H."/>
            <person name="Takahashi N."/>
            <person name="Ohtsubo Y."/>
            <person name="Hoshino T."/>
            <person name="Okahashi N."/>
            <person name="Nakagawa I."/>
            <person name="Kimura S."/>
            <person name="Fujiwara T."/>
            <person name="Hayashi T."/>
            <person name="Shintani S."/>
        </authorList>
    </citation>
    <scope>NUCLEOTIDE SEQUENCE [LARGE SCALE GENOMIC DNA]</scope>
    <source>
        <strain evidence="2">CCUG46377</strain>
    </source>
</reference>
<name>U2ZSI6_STRCV</name>
<accession>U2ZSI6</accession>
<organism evidence="1 2">
    <name type="scientific">Streptococcus constellatus subsp. pharyngis SK1060 = CCUG 46377</name>
    <dbReference type="NCBI Taxonomy" id="1035184"/>
    <lineage>
        <taxon>Bacteria</taxon>
        <taxon>Bacillati</taxon>
        <taxon>Bacillota</taxon>
        <taxon>Bacilli</taxon>
        <taxon>Lactobacillales</taxon>
        <taxon>Streptococcaceae</taxon>
        <taxon>Streptococcus</taxon>
        <taxon>Streptococcus anginosus group</taxon>
    </lineage>
</organism>
<proteinExistence type="predicted"/>
<evidence type="ECO:0000313" key="1">
    <source>
        <dbReference type="EMBL" id="GAD45493.1"/>
    </source>
</evidence>
<feature type="non-terminal residue" evidence="1">
    <location>
        <position position="21"/>
    </location>
</feature>
<sequence length="21" mass="2732">MSRWSFISRLEFIVFLIFRRK</sequence>
<gene>
    <name evidence="1" type="ORF">ANG5_2021</name>
</gene>
<protein>
    <submittedName>
        <fullName evidence="1">Uncharacterized protein</fullName>
    </submittedName>
</protein>